<comment type="caution">
    <text evidence="1">The sequence shown here is derived from an EMBL/GenBank/DDBJ whole genome shotgun (WGS) entry which is preliminary data.</text>
</comment>
<proteinExistence type="predicted"/>
<organism evidence="1 2">
    <name type="scientific">Acorus calamus</name>
    <name type="common">Sweet flag</name>
    <dbReference type="NCBI Taxonomy" id="4465"/>
    <lineage>
        <taxon>Eukaryota</taxon>
        <taxon>Viridiplantae</taxon>
        <taxon>Streptophyta</taxon>
        <taxon>Embryophyta</taxon>
        <taxon>Tracheophyta</taxon>
        <taxon>Spermatophyta</taxon>
        <taxon>Magnoliopsida</taxon>
        <taxon>Liliopsida</taxon>
        <taxon>Acoraceae</taxon>
        <taxon>Acorus</taxon>
    </lineage>
</organism>
<evidence type="ECO:0000313" key="2">
    <source>
        <dbReference type="Proteomes" id="UP001180020"/>
    </source>
</evidence>
<protein>
    <submittedName>
        <fullName evidence="1">Uncharacterized protein</fullName>
    </submittedName>
</protein>
<evidence type="ECO:0000313" key="1">
    <source>
        <dbReference type="EMBL" id="KAK1304272.1"/>
    </source>
</evidence>
<dbReference type="AlphaFoldDB" id="A0AAV9DSN2"/>
<reference evidence="1" key="1">
    <citation type="journal article" date="2023" name="Nat. Commun.">
        <title>Diploid and tetraploid genomes of Acorus and the evolution of monocots.</title>
        <authorList>
            <person name="Ma L."/>
            <person name="Liu K.W."/>
            <person name="Li Z."/>
            <person name="Hsiao Y.Y."/>
            <person name="Qi Y."/>
            <person name="Fu T."/>
            <person name="Tang G.D."/>
            <person name="Zhang D."/>
            <person name="Sun W.H."/>
            <person name="Liu D.K."/>
            <person name="Li Y."/>
            <person name="Chen G.Z."/>
            <person name="Liu X.D."/>
            <person name="Liao X.Y."/>
            <person name="Jiang Y.T."/>
            <person name="Yu X."/>
            <person name="Hao Y."/>
            <person name="Huang J."/>
            <person name="Zhao X.W."/>
            <person name="Ke S."/>
            <person name="Chen Y.Y."/>
            <person name="Wu W.L."/>
            <person name="Hsu J.L."/>
            <person name="Lin Y.F."/>
            <person name="Huang M.D."/>
            <person name="Li C.Y."/>
            <person name="Huang L."/>
            <person name="Wang Z.W."/>
            <person name="Zhao X."/>
            <person name="Zhong W.Y."/>
            <person name="Peng D.H."/>
            <person name="Ahmad S."/>
            <person name="Lan S."/>
            <person name="Zhang J.S."/>
            <person name="Tsai W.C."/>
            <person name="Van de Peer Y."/>
            <person name="Liu Z.J."/>
        </authorList>
    </citation>
    <scope>NUCLEOTIDE SEQUENCE</scope>
    <source>
        <strain evidence="1">CP</strain>
    </source>
</reference>
<dbReference type="Proteomes" id="UP001180020">
    <property type="component" value="Unassembled WGS sequence"/>
</dbReference>
<gene>
    <name evidence="1" type="ORF">QJS10_CPB11g01851</name>
</gene>
<accession>A0AAV9DSN2</accession>
<name>A0AAV9DSN2_ACOCL</name>
<sequence length="88" mass="9923">MGFHVQSITNIKECTDALNEWSPKRSWKERKRARRSTYGSASELGRATAQVELLYYGRHSGMVGRSKRDLLIARGVSDASVSGYDRES</sequence>
<dbReference type="EMBL" id="JAUJYO010000011">
    <property type="protein sequence ID" value="KAK1304272.1"/>
    <property type="molecule type" value="Genomic_DNA"/>
</dbReference>
<keyword evidence="2" id="KW-1185">Reference proteome</keyword>
<reference evidence="1" key="2">
    <citation type="submission" date="2023-06" db="EMBL/GenBank/DDBJ databases">
        <authorList>
            <person name="Ma L."/>
            <person name="Liu K.-W."/>
            <person name="Li Z."/>
            <person name="Hsiao Y.-Y."/>
            <person name="Qi Y."/>
            <person name="Fu T."/>
            <person name="Tang G."/>
            <person name="Zhang D."/>
            <person name="Sun W.-H."/>
            <person name="Liu D.-K."/>
            <person name="Li Y."/>
            <person name="Chen G.-Z."/>
            <person name="Liu X.-D."/>
            <person name="Liao X.-Y."/>
            <person name="Jiang Y.-T."/>
            <person name="Yu X."/>
            <person name="Hao Y."/>
            <person name="Huang J."/>
            <person name="Zhao X.-W."/>
            <person name="Ke S."/>
            <person name="Chen Y.-Y."/>
            <person name="Wu W.-L."/>
            <person name="Hsu J.-L."/>
            <person name="Lin Y.-F."/>
            <person name="Huang M.-D."/>
            <person name="Li C.-Y."/>
            <person name="Huang L."/>
            <person name="Wang Z.-W."/>
            <person name="Zhao X."/>
            <person name="Zhong W.-Y."/>
            <person name="Peng D.-H."/>
            <person name="Ahmad S."/>
            <person name="Lan S."/>
            <person name="Zhang J.-S."/>
            <person name="Tsai W.-C."/>
            <person name="Van De Peer Y."/>
            <person name="Liu Z.-J."/>
        </authorList>
    </citation>
    <scope>NUCLEOTIDE SEQUENCE</scope>
    <source>
        <strain evidence="1">CP</strain>
        <tissue evidence="1">Leaves</tissue>
    </source>
</reference>